<organism evidence="2 3">
    <name type="scientific">Candidatus Sulfotelmatobacter kueseliae</name>
    <dbReference type="NCBI Taxonomy" id="2042962"/>
    <lineage>
        <taxon>Bacteria</taxon>
        <taxon>Pseudomonadati</taxon>
        <taxon>Acidobacteriota</taxon>
        <taxon>Terriglobia</taxon>
        <taxon>Terriglobales</taxon>
        <taxon>Candidatus Korobacteraceae</taxon>
        <taxon>Candidatus Sulfotelmatobacter</taxon>
    </lineage>
</organism>
<name>A0A2U3KMZ8_9BACT</name>
<gene>
    <name evidence="2" type="ORF">SBA1_330001</name>
</gene>
<feature type="chain" id="PRO_5015526717" description="Phytase-like domain-containing protein" evidence="1">
    <location>
        <begin position="20"/>
        <end position="369"/>
    </location>
</feature>
<dbReference type="Proteomes" id="UP000238701">
    <property type="component" value="Unassembled WGS sequence"/>
</dbReference>
<keyword evidence="1" id="KW-0732">Signal</keyword>
<protein>
    <recommendedName>
        <fullName evidence="4">Phytase-like domain-containing protein</fullName>
    </recommendedName>
</protein>
<reference evidence="3" key="1">
    <citation type="submission" date="2018-02" db="EMBL/GenBank/DDBJ databases">
        <authorList>
            <person name="Hausmann B."/>
        </authorList>
    </citation>
    <scope>NUCLEOTIDE SEQUENCE [LARGE SCALE GENOMIC DNA]</scope>
    <source>
        <strain evidence="3">Peat soil MAG SbA1</strain>
    </source>
</reference>
<feature type="signal peptide" evidence="1">
    <location>
        <begin position="1"/>
        <end position="19"/>
    </location>
</feature>
<evidence type="ECO:0000256" key="1">
    <source>
        <dbReference type="SAM" id="SignalP"/>
    </source>
</evidence>
<accession>A0A2U3KMZ8</accession>
<dbReference type="EMBL" id="OMOD01000126">
    <property type="protein sequence ID" value="SPF40937.1"/>
    <property type="molecule type" value="Genomic_DNA"/>
</dbReference>
<evidence type="ECO:0000313" key="2">
    <source>
        <dbReference type="EMBL" id="SPF40937.1"/>
    </source>
</evidence>
<dbReference type="AlphaFoldDB" id="A0A2U3KMZ8"/>
<proteinExistence type="predicted"/>
<evidence type="ECO:0000313" key="3">
    <source>
        <dbReference type="Proteomes" id="UP000238701"/>
    </source>
</evidence>
<evidence type="ECO:0008006" key="4">
    <source>
        <dbReference type="Google" id="ProtNLM"/>
    </source>
</evidence>
<sequence length="369" mass="40957">MLRRVFAVLLLCAVGTAQTRAPKVTSDTPKTTPPIFEINLSEVSEYGSMPWAKDWPDPHQGYCSGDGSLYVWRWPPGQGLAGFTPKGIVTFLASQMTDIPTPSAHGAFISESAVYVGADSIENPEQQVETLEDEEGHKLTLRRTTGKRHQYIARFDKDGTYKGVIKLDLPFYVYTFAAFGSGTLVAQGMDENEIPRIALLDSSGQLIRYLQLEKDMTAVSEVPKKELNYGGGSADPGAIVMDSRFIPSQTGILFLRSLASMRVYEIQESGEVRAVKIKPPEGYDVEELITSDRNWLVRFRRPNPNGVWSDAEHSLFEVDPKNGDLLGEYRVKAPDTGVSCFFDNEFWALRNKDGKLTVARGVAEPHRGK</sequence>